<name>A0A0F3ITU2_9PROT</name>
<accession>A0A0F3ITU2</accession>
<protein>
    <recommendedName>
        <fullName evidence="3">Periplasmic heavy metal sensor</fullName>
    </recommendedName>
</protein>
<gene>
    <name evidence="1" type="ORF">VZ95_08010</name>
</gene>
<dbReference type="Pfam" id="PF13801">
    <property type="entry name" value="Metal_resist"/>
    <property type="match status" value="1"/>
</dbReference>
<dbReference type="AlphaFoldDB" id="A0A0F3ITU2"/>
<keyword evidence="2" id="KW-1185">Reference proteome</keyword>
<dbReference type="EMBL" id="LAJY01000178">
    <property type="protein sequence ID" value="KJV09978.1"/>
    <property type="molecule type" value="Genomic_DNA"/>
</dbReference>
<proteinExistence type="predicted"/>
<evidence type="ECO:0000313" key="2">
    <source>
        <dbReference type="Proteomes" id="UP000033774"/>
    </source>
</evidence>
<dbReference type="Proteomes" id="UP000033774">
    <property type="component" value="Unassembled WGS sequence"/>
</dbReference>
<reference evidence="1 2" key="1">
    <citation type="submission" date="2015-03" db="EMBL/GenBank/DDBJ databases">
        <title>Draft genome sequence of Elstera litoralis.</title>
        <authorList>
            <person name="Rahalkar M.C."/>
            <person name="Dhakephalkar P.K."/>
            <person name="Pore S.D."/>
            <person name="Arora P."/>
            <person name="Kapse N.G."/>
            <person name="Pandit P.S."/>
        </authorList>
    </citation>
    <scope>NUCLEOTIDE SEQUENCE [LARGE SCALE GENOMIC DNA]</scope>
    <source>
        <strain evidence="1 2">Dia-1</strain>
    </source>
</reference>
<comment type="caution">
    <text evidence="1">The sequence shown here is derived from an EMBL/GenBank/DDBJ whole genome shotgun (WGS) entry which is preliminary data.</text>
</comment>
<evidence type="ECO:0000313" key="1">
    <source>
        <dbReference type="EMBL" id="KJV09978.1"/>
    </source>
</evidence>
<evidence type="ECO:0008006" key="3">
    <source>
        <dbReference type="Google" id="ProtNLM"/>
    </source>
</evidence>
<dbReference type="InterPro" id="IPR025961">
    <property type="entry name" value="Metal_resist"/>
</dbReference>
<organism evidence="1 2">
    <name type="scientific">Elstera litoralis</name>
    <dbReference type="NCBI Taxonomy" id="552518"/>
    <lineage>
        <taxon>Bacteria</taxon>
        <taxon>Pseudomonadati</taxon>
        <taxon>Pseudomonadota</taxon>
        <taxon>Alphaproteobacteria</taxon>
        <taxon>Rhodospirillales</taxon>
        <taxon>Rhodospirillaceae</taxon>
        <taxon>Elstera</taxon>
    </lineage>
</organism>
<sequence length="138" mass="14879">MVSVAGNLFLGGLLVGSELRRPPKPPFGPPEMMIEQLATRLSAADQAVLNGVMAEVRERFRTSRATIERAKAATADILAQEPLDLARLRQSVIEIDAQMQTVGKGITDSLVGSAEKLSPEGRAFVADLLRRPPPLPPR</sequence>